<dbReference type="Gene3D" id="1.10.260.40">
    <property type="entry name" value="lambda repressor-like DNA-binding domains"/>
    <property type="match status" value="1"/>
</dbReference>
<feature type="domain" description="HTH cro/C1-type" evidence="1">
    <location>
        <begin position="16"/>
        <end position="69"/>
    </location>
</feature>
<dbReference type="CDD" id="cd00093">
    <property type="entry name" value="HTH_XRE"/>
    <property type="match status" value="1"/>
</dbReference>
<dbReference type="InterPro" id="IPR001387">
    <property type="entry name" value="Cro/C1-type_HTH"/>
</dbReference>
<dbReference type="InterPro" id="IPR010982">
    <property type="entry name" value="Lambda_DNA-bd_dom_sf"/>
</dbReference>
<dbReference type="GO" id="GO:0003677">
    <property type="term" value="F:DNA binding"/>
    <property type="evidence" value="ECO:0007669"/>
    <property type="project" value="InterPro"/>
</dbReference>
<sequence length="284" mass="31799">MPISPTARRRRLGIELRRLREREQLTLLQVAQRMKCSDAKISRIEAGKHSTHPRDVLGLLDIYGVADERTRDVLATLAKQSTQRGWWVTYGGAIPDWFEVYVGLESEATEIRTAETHLVPGLLQTEAYAAALIRATQPLAPAEELTRQVELRLARQRRLTEPGPVRLRVVLGEAVLRCRVGDGSTMREQLGYLATLAERSNVELRVVRFSSPAYTAFGRPFVLLGFTEPTEPGLVYTEHRTGALYIDEPAQIASFALAFDHLVAAALSRKESARLLRETAASWK</sequence>
<organism evidence="2 3">
    <name type="scientific">Plantactinospora soyae</name>
    <dbReference type="NCBI Taxonomy" id="1544732"/>
    <lineage>
        <taxon>Bacteria</taxon>
        <taxon>Bacillati</taxon>
        <taxon>Actinomycetota</taxon>
        <taxon>Actinomycetes</taxon>
        <taxon>Micromonosporales</taxon>
        <taxon>Micromonosporaceae</taxon>
        <taxon>Plantactinospora</taxon>
    </lineage>
</organism>
<dbReference type="AlphaFoldDB" id="A0A927R2K4"/>
<evidence type="ECO:0000313" key="2">
    <source>
        <dbReference type="EMBL" id="MBE1484634.1"/>
    </source>
</evidence>
<dbReference type="EMBL" id="JADBEB010000001">
    <property type="protein sequence ID" value="MBE1484634.1"/>
    <property type="molecule type" value="Genomic_DNA"/>
</dbReference>
<accession>A0A927R2K4</accession>
<dbReference type="SMART" id="SM00530">
    <property type="entry name" value="HTH_XRE"/>
    <property type="match status" value="1"/>
</dbReference>
<dbReference type="SUPFAM" id="SSF47413">
    <property type="entry name" value="lambda repressor-like DNA-binding domains"/>
    <property type="match status" value="1"/>
</dbReference>
<name>A0A927R2K4_9ACTN</name>
<evidence type="ECO:0000259" key="1">
    <source>
        <dbReference type="PROSITE" id="PS50943"/>
    </source>
</evidence>
<proteinExistence type="predicted"/>
<dbReference type="Pfam" id="PF19054">
    <property type="entry name" value="DUF5753"/>
    <property type="match status" value="1"/>
</dbReference>
<comment type="caution">
    <text evidence="2">The sequence shown here is derived from an EMBL/GenBank/DDBJ whole genome shotgun (WGS) entry which is preliminary data.</text>
</comment>
<reference evidence="2" key="1">
    <citation type="submission" date="2020-10" db="EMBL/GenBank/DDBJ databases">
        <title>Sequencing the genomes of 1000 actinobacteria strains.</title>
        <authorList>
            <person name="Klenk H.-P."/>
        </authorList>
    </citation>
    <scope>NUCLEOTIDE SEQUENCE</scope>
    <source>
        <strain evidence="2">DSM 46832</strain>
    </source>
</reference>
<gene>
    <name evidence="2" type="ORF">H4W31_000272</name>
</gene>
<keyword evidence="3" id="KW-1185">Reference proteome</keyword>
<dbReference type="PROSITE" id="PS50943">
    <property type="entry name" value="HTH_CROC1"/>
    <property type="match status" value="1"/>
</dbReference>
<dbReference type="RefSeq" id="WP_192764965.1">
    <property type="nucleotide sequence ID" value="NZ_JADBEB010000001.1"/>
</dbReference>
<protein>
    <submittedName>
        <fullName evidence="2">Transcriptional regulator with XRE-family HTH domain</fullName>
    </submittedName>
</protein>
<dbReference type="Proteomes" id="UP000649753">
    <property type="component" value="Unassembled WGS sequence"/>
</dbReference>
<dbReference type="InterPro" id="IPR043917">
    <property type="entry name" value="DUF5753"/>
</dbReference>
<evidence type="ECO:0000313" key="3">
    <source>
        <dbReference type="Proteomes" id="UP000649753"/>
    </source>
</evidence>
<dbReference type="Pfam" id="PF13560">
    <property type="entry name" value="HTH_31"/>
    <property type="match status" value="1"/>
</dbReference>